<dbReference type="GO" id="GO:0005829">
    <property type="term" value="C:cytosol"/>
    <property type="evidence" value="ECO:0007669"/>
    <property type="project" value="TreeGrafter"/>
</dbReference>
<accession>A0A7Y6F4F0</accession>
<keyword evidence="2" id="KW-1185">Reference proteome</keyword>
<evidence type="ECO:0000313" key="2">
    <source>
        <dbReference type="Proteomes" id="UP000540128"/>
    </source>
</evidence>
<comment type="caution">
    <text evidence="1">The sequence shown here is derived from an EMBL/GenBank/DDBJ whole genome shotgun (WGS) entry which is preliminary data.</text>
</comment>
<dbReference type="InterPro" id="IPR035959">
    <property type="entry name" value="RutC-like_sf"/>
</dbReference>
<gene>
    <name evidence="1" type="ORF">G6W59_25705</name>
</gene>
<dbReference type="EMBL" id="JAANNT010000030">
    <property type="protein sequence ID" value="NUV31654.1"/>
    <property type="molecule type" value="Genomic_DNA"/>
</dbReference>
<sequence>MSEHHGKLAVRTSGAPRPAGAYSQGLVAGGFLFTAGFGPQDPDTGEIPEGVADQTRQVLRNVGAVLAAHGLSLRDAVKVTAYLQHLKRDFAAYDAAYQEFFEEPCPVRTTVGSDLMDILVEIDVVALLPGTHTPG</sequence>
<evidence type="ECO:0000313" key="1">
    <source>
        <dbReference type="EMBL" id="NUV31654.1"/>
    </source>
</evidence>
<dbReference type="RefSeq" id="WP_175456920.1">
    <property type="nucleotide sequence ID" value="NZ_JAANNT010000030.1"/>
</dbReference>
<dbReference type="Proteomes" id="UP000540128">
    <property type="component" value="Unassembled WGS sequence"/>
</dbReference>
<dbReference type="GO" id="GO:0019239">
    <property type="term" value="F:deaminase activity"/>
    <property type="evidence" value="ECO:0007669"/>
    <property type="project" value="TreeGrafter"/>
</dbReference>
<dbReference type="SUPFAM" id="SSF55298">
    <property type="entry name" value="YjgF-like"/>
    <property type="match status" value="1"/>
</dbReference>
<dbReference type="Gene3D" id="3.30.1330.40">
    <property type="entry name" value="RutC-like"/>
    <property type="match status" value="1"/>
</dbReference>
<reference evidence="1 2" key="1">
    <citation type="submission" date="2020-03" db="EMBL/GenBank/DDBJ databases">
        <title>Complete genome sequence of sixteen Streptomyces strains facilitates identification of candidate genes involved in plant growth-promotion in grain legumes and cereals.</title>
        <authorList>
            <person name="Gopalakrishnan S."/>
            <person name="Thakur V."/>
            <person name="Saxena R."/>
            <person name="Vadlamudi S."/>
            <person name="Purohit S."/>
            <person name="Kumar V."/>
            <person name="Rathore A."/>
            <person name="Chitikineni A."/>
            <person name="Varshney R.K."/>
        </authorList>
    </citation>
    <scope>NUCLEOTIDE SEQUENCE [LARGE SCALE GENOMIC DNA]</scope>
    <source>
        <strain evidence="1 2">KAI-180</strain>
    </source>
</reference>
<proteinExistence type="predicted"/>
<dbReference type="Pfam" id="PF01042">
    <property type="entry name" value="Ribonuc_L-PSP"/>
    <property type="match status" value="1"/>
</dbReference>
<protein>
    <submittedName>
        <fullName evidence="1">RidA family protein</fullName>
    </submittedName>
</protein>
<organism evidence="1 2">
    <name type="scientific">Streptomyces odorifer</name>
    <dbReference type="NCBI Taxonomy" id="53450"/>
    <lineage>
        <taxon>Bacteria</taxon>
        <taxon>Bacillati</taxon>
        <taxon>Actinomycetota</taxon>
        <taxon>Actinomycetes</taxon>
        <taxon>Kitasatosporales</taxon>
        <taxon>Streptomycetaceae</taxon>
        <taxon>Streptomyces</taxon>
        <taxon>Streptomyces albidoflavus group</taxon>
    </lineage>
</organism>
<dbReference type="CDD" id="cd00448">
    <property type="entry name" value="YjgF_YER057c_UK114_family"/>
    <property type="match status" value="1"/>
</dbReference>
<dbReference type="PANTHER" id="PTHR11803">
    <property type="entry name" value="2-IMINOBUTANOATE/2-IMINOPROPANOATE DEAMINASE RIDA"/>
    <property type="match status" value="1"/>
</dbReference>
<dbReference type="InterPro" id="IPR006175">
    <property type="entry name" value="YjgF/YER057c/UK114"/>
</dbReference>
<dbReference type="PANTHER" id="PTHR11803:SF39">
    <property type="entry name" value="2-IMINOBUTANOATE_2-IMINOPROPANOATE DEAMINASE"/>
    <property type="match status" value="1"/>
</dbReference>
<dbReference type="AlphaFoldDB" id="A0A7Y6F4F0"/>
<name>A0A7Y6F4F0_9ACTN</name>